<organism evidence="2 3">
    <name type="scientific">Paenirhodobacter hankyongi</name>
    <dbReference type="NCBI Taxonomy" id="2294033"/>
    <lineage>
        <taxon>Bacteria</taxon>
        <taxon>Pseudomonadati</taxon>
        <taxon>Pseudomonadota</taxon>
        <taxon>Alphaproteobacteria</taxon>
        <taxon>Rhodobacterales</taxon>
        <taxon>Rhodobacter group</taxon>
        <taxon>Paenirhodobacter</taxon>
    </lineage>
</organism>
<accession>A0A421BXM1</accession>
<name>A0A421BXM1_9RHOB</name>
<dbReference type="NCBIfam" id="NF041373">
    <property type="entry name" value="HGG_STG"/>
    <property type="match status" value="1"/>
</dbReference>
<protein>
    <submittedName>
        <fullName evidence="2">Uncharacterized protein</fullName>
    </submittedName>
</protein>
<proteinExistence type="predicted"/>
<gene>
    <name evidence="2" type="ORF">DYS74_01640</name>
</gene>
<keyword evidence="3" id="KW-1185">Reference proteome</keyword>
<dbReference type="AlphaFoldDB" id="A0A421BXM1"/>
<feature type="region of interest" description="Disordered" evidence="1">
    <location>
        <begin position="42"/>
        <end position="80"/>
    </location>
</feature>
<dbReference type="EMBL" id="RCHI01000001">
    <property type="protein sequence ID" value="RLL73045.1"/>
    <property type="molecule type" value="Genomic_DNA"/>
</dbReference>
<evidence type="ECO:0000313" key="3">
    <source>
        <dbReference type="Proteomes" id="UP000279673"/>
    </source>
</evidence>
<reference evidence="2 3" key="1">
    <citation type="submission" date="2018-10" db="EMBL/GenBank/DDBJ databases">
        <title>Rhodobacter sp . BO-81.</title>
        <authorList>
            <person name="Im W.T."/>
        </authorList>
    </citation>
    <scope>NUCLEOTIDE SEQUENCE [LARGE SCALE GENOMIC DNA]</scope>
    <source>
        <strain evidence="2 3">BO-81</strain>
    </source>
</reference>
<evidence type="ECO:0000313" key="2">
    <source>
        <dbReference type="EMBL" id="RLL73045.1"/>
    </source>
</evidence>
<dbReference type="InterPro" id="IPR047675">
    <property type="entry name" value="Putative_zinc-bd"/>
</dbReference>
<comment type="caution">
    <text evidence="2">The sequence shown here is derived from an EMBL/GenBank/DDBJ whole genome shotgun (WGS) entry which is preliminary data.</text>
</comment>
<dbReference type="RefSeq" id="WP_121530407.1">
    <property type="nucleotide sequence ID" value="NZ_RCHI01000001.1"/>
</dbReference>
<evidence type="ECO:0000256" key="1">
    <source>
        <dbReference type="SAM" id="MobiDB-lite"/>
    </source>
</evidence>
<dbReference type="Proteomes" id="UP000279673">
    <property type="component" value="Unassembled WGS sequence"/>
</dbReference>
<sequence length="80" mass="9113">MTPSDIAAIIALYNQRRRMKCGARTRKGTPCKMWPEPGKRRCRLHGGLSTGPKTTEGIERIRAAQKRRGAKHHEEHDRGH</sequence>